<dbReference type="InterPro" id="IPR011990">
    <property type="entry name" value="TPR-like_helical_dom_sf"/>
</dbReference>
<dbReference type="EMBL" id="JAAAUQ010002010">
    <property type="protein sequence ID" value="KAF9129249.1"/>
    <property type="molecule type" value="Genomic_DNA"/>
</dbReference>
<sequence>ANKIEGAGTDYVNTMGWFLKATEQDYVLMGHGVAKDAAQASEWFLKAAEQKHAEAQYHIEHLYNVDKGVTRDDEKGVYWLRKTAEQGQAAAQCNLGSCYFLVWTAFLRRIMPNS</sequence>
<comment type="caution">
    <text evidence="2">The sequence shown here is derived from an EMBL/GenBank/DDBJ whole genome shotgun (WGS) entry which is preliminary data.</text>
</comment>
<dbReference type="Gene3D" id="1.25.40.10">
    <property type="entry name" value="Tetratricopeptide repeat domain"/>
    <property type="match status" value="1"/>
</dbReference>
<feature type="non-terminal residue" evidence="2">
    <location>
        <position position="1"/>
    </location>
</feature>
<keyword evidence="3" id="KW-1185">Reference proteome</keyword>
<accession>A0A9P5V125</accession>
<dbReference type="Pfam" id="PF08238">
    <property type="entry name" value="Sel1"/>
    <property type="match status" value="4"/>
</dbReference>
<dbReference type="InterPro" id="IPR050767">
    <property type="entry name" value="Sel1_AlgK"/>
</dbReference>
<comment type="similarity">
    <text evidence="1">Belongs to the sel-1 family.</text>
</comment>
<organism evidence="2 3">
    <name type="scientific">Linnemannia schmuckeri</name>
    <dbReference type="NCBI Taxonomy" id="64567"/>
    <lineage>
        <taxon>Eukaryota</taxon>
        <taxon>Fungi</taxon>
        <taxon>Fungi incertae sedis</taxon>
        <taxon>Mucoromycota</taxon>
        <taxon>Mortierellomycotina</taxon>
        <taxon>Mortierellomycetes</taxon>
        <taxon>Mortierellales</taxon>
        <taxon>Mortierellaceae</taxon>
        <taxon>Linnemannia</taxon>
    </lineage>
</organism>
<reference evidence="2" key="1">
    <citation type="journal article" date="2020" name="Fungal Divers.">
        <title>Resolving the Mortierellaceae phylogeny through synthesis of multi-gene phylogenetics and phylogenomics.</title>
        <authorList>
            <person name="Vandepol N."/>
            <person name="Liber J."/>
            <person name="Desiro A."/>
            <person name="Na H."/>
            <person name="Kennedy M."/>
            <person name="Barry K."/>
            <person name="Grigoriev I.V."/>
            <person name="Miller A.N."/>
            <person name="O'Donnell K."/>
            <person name="Stajich J.E."/>
            <person name="Bonito G."/>
        </authorList>
    </citation>
    <scope>NUCLEOTIDE SEQUENCE</scope>
    <source>
        <strain evidence="2">NRRL 6426</strain>
    </source>
</reference>
<name>A0A9P5V125_9FUNG</name>
<evidence type="ECO:0000313" key="3">
    <source>
        <dbReference type="Proteomes" id="UP000748756"/>
    </source>
</evidence>
<dbReference type="PANTHER" id="PTHR11102:SF160">
    <property type="entry name" value="ERAD-ASSOCIATED E3 UBIQUITIN-PROTEIN LIGASE COMPONENT HRD3"/>
    <property type="match status" value="1"/>
</dbReference>
<dbReference type="SUPFAM" id="SSF81901">
    <property type="entry name" value="HCP-like"/>
    <property type="match status" value="1"/>
</dbReference>
<evidence type="ECO:0000256" key="1">
    <source>
        <dbReference type="ARBA" id="ARBA00038101"/>
    </source>
</evidence>
<dbReference type="PANTHER" id="PTHR11102">
    <property type="entry name" value="SEL-1-LIKE PROTEIN"/>
    <property type="match status" value="1"/>
</dbReference>
<gene>
    <name evidence="2" type="ORF">BG015_004225</name>
</gene>
<dbReference type="OrthoDB" id="2384430at2759"/>
<protein>
    <recommendedName>
        <fullName evidence="4">Sel1 repeat family protein</fullName>
    </recommendedName>
</protein>
<evidence type="ECO:0008006" key="4">
    <source>
        <dbReference type="Google" id="ProtNLM"/>
    </source>
</evidence>
<dbReference type="Proteomes" id="UP000748756">
    <property type="component" value="Unassembled WGS sequence"/>
</dbReference>
<dbReference type="SMART" id="SM00671">
    <property type="entry name" value="SEL1"/>
    <property type="match status" value="2"/>
</dbReference>
<dbReference type="AlphaFoldDB" id="A0A9P5V125"/>
<evidence type="ECO:0000313" key="2">
    <source>
        <dbReference type="EMBL" id="KAF9129249.1"/>
    </source>
</evidence>
<dbReference type="InterPro" id="IPR006597">
    <property type="entry name" value="Sel1-like"/>
</dbReference>
<proteinExistence type="inferred from homology"/>